<evidence type="ECO:0000313" key="2">
    <source>
        <dbReference type="EMBL" id="KAH7138785.1"/>
    </source>
</evidence>
<dbReference type="OrthoDB" id="4160836at2759"/>
<feature type="compositionally biased region" description="Basic residues" evidence="1">
    <location>
        <begin position="1"/>
        <end position="11"/>
    </location>
</feature>
<feature type="compositionally biased region" description="Basic and acidic residues" evidence="1">
    <location>
        <begin position="195"/>
        <end position="215"/>
    </location>
</feature>
<feature type="region of interest" description="Disordered" evidence="1">
    <location>
        <begin position="76"/>
        <end position="215"/>
    </location>
</feature>
<protein>
    <submittedName>
        <fullName evidence="2">Uncharacterized protein</fullName>
    </submittedName>
</protein>
<keyword evidence="3" id="KW-1185">Reference proteome</keyword>
<sequence length="557" mass="62842">MDLPARKRRRTSSPGRNDRSSSPLKQRPRRPSFASPTKASLARFNPSLLPRSASAGADNREVLLDRGKNARAFIFGETDELATGDLSIERNTEEQAATGAESRTNARDITPRPRNIRRVRDSVPLQDVREEEEELPATPSARDTEEQDTPRRGVLFSSPSKRPPRVKDHAKGSQLKPKQAAPRIRTSTPVEASPADERVILPEKQRRETPDPEIEQKIRERAKLRREVEKLEREVEWYSRLVEKCRHEVAPGSIAPSERKVLINYISKVSQTPEDEDEQSMPTSNLLCSFLPFSAHLVRPPRVEKMNEKPIPSHRPLELDDPLPYLQMFTPFSFTSEVTLPTDADVDPAIALIQQKHTIGIVGPAKLLIASLEATVDTLSHQVVKLELPKLSLWAERELGTFALRKAQEKDLSTVCWAIGSYWEIAKKRAEYRHKCEAAFAQLIPGRTNDDTENISPATEKSLAKMSRQDLSRQLGREALELQDQHILLRITWRIGFDWTGEAESHIDVEPAFPRAWTEGDGQKSLSKIPETFQSLLQSKGAFQATKAIVALLFSDQ</sequence>
<feature type="compositionally biased region" description="Polar residues" evidence="1">
    <location>
        <begin position="12"/>
        <end position="24"/>
    </location>
</feature>
<feature type="compositionally biased region" description="Basic and acidic residues" evidence="1">
    <location>
        <begin position="142"/>
        <end position="151"/>
    </location>
</feature>
<organism evidence="2 3">
    <name type="scientific">Dendryphion nanum</name>
    <dbReference type="NCBI Taxonomy" id="256645"/>
    <lineage>
        <taxon>Eukaryota</taxon>
        <taxon>Fungi</taxon>
        <taxon>Dikarya</taxon>
        <taxon>Ascomycota</taxon>
        <taxon>Pezizomycotina</taxon>
        <taxon>Dothideomycetes</taxon>
        <taxon>Pleosporomycetidae</taxon>
        <taxon>Pleosporales</taxon>
        <taxon>Torulaceae</taxon>
        <taxon>Dendryphion</taxon>
    </lineage>
</organism>
<comment type="caution">
    <text evidence="2">The sequence shown here is derived from an EMBL/GenBank/DDBJ whole genome shotgun (WGS) entry which is preliminary data.</text>
</comment>
<feature type="region of interest" description="Disordered" evidence="1">
    <location>
        <begin position="1"/>
        <end position="60"/>
    </location>
</feature>
<dbReference type="EMBL" id="JAGMWT010000001">
    <property type="protein sequence ID" value="KAH7138785.1"/>
    <property type="molecule type" value="Genomic_DNA"/>
</dbReference>
<evidence type="ECO:0000313" key="3">
    <source>
        <dbReference type="Proteomes" id="UP000700596"/>
    </source>
</evidence>
<evidence type="ECO:0000256" key="1">
    <source>
        <dbReference type="SAM" id="MobiDB-lite"/>
    </source>
</evidence>
<accession>A0A9P9J1K1</accession>
<proteinExistence type="predicted"/>
<gene>
    <name evidence="2" type="ORF">B0J11DRAFT_23981</name>
</gene>
<dbReference type="AlphaFoldDB" id="A0A9P9J1K1"/>
<dbReference type="Proteomes" id="UP000700596">
    <property type="component" value="Unassembled WGS sequence"/>
</dbReference>
<name>A0A9P9J1K1_9PLEO</name>
<reference evidence="2" key="1">
    <citation type="journal article" date="2021" name="Nat. Commun.">
        <title>Genetic determinants of endophytism in the Arabidopsis root mycobiome.</title>
        <authorList>
            <person name="Mesny F."/>
            <person name="Miyauchi S."/>
            <person name="Thiergart T."/>
            <person name="Pickel B."/>
            <person name="Atanasova L."/>
            <person name="Karlsson M."/>
            <person name="Huettel B."/>
            <person name="Barry K.W."/>
            <person name="Haridas S."/>
            <person name="Chen C."/>
            <person name="Bauer D."/>
            <person name="Andreopoulos W."/>
            <person name="Pangilinan J."/>
            <person name="LaButti K."/>
            <person name="Riley R."/>
            <person name="Lipzen A."/>
            <person name="Clum A."/>
            <person name="Drula E."/>
            <person name="Henrissat B."/>
            <person name="Kohler A."/>
            <person name="Grigoriev I.V."/>
            <person name="Martin F.M."/>
            <person name="Hacquard S."/>
        </authorList>
    </citation>
    <scope>NUCLEOTIDE SEQUENCE</scope>
    <source>
        <strain evidence="2">MPI-CAGE-CH-0243</strain>
    </source>
</reference>